<feature type="domain" description="Peptidase M24" evidence="8">
    <location>
        <begin position="188"/>
        <end position="448"/>
    </location>
</feature>
<feature type="binding site" evidence="7">
    <location>
        <position position="442"/>
    </location>
    <ligand>
        <name>Mn(2+)</name>
        <dbReference type="ChEBI" id="CHEBI:29035"/>
        <label>2</label>
    </ligand>
</feature>
<reference evidence="10 11" key="1">
    <citation type="journal article" date="2012" name="J. Bacteriol.">
        <title>Genome Sequence of Pectin-Degrading Alishewanella aestuarii Strain B11T, Isolated from Tidal Flat Sediment.</title>
        <authorList>
            <person name="Jung J."/>
            <person name="Choi S."/>
            <person name="Chun J."/>
            <person name="Park W."/>
        </authorList>
    </citation>
    <scope>NUCLEOTIDE SEQUENCE [LARGE SCALE GENOMIC DNA]</scope>
    <source>
        <strain evidence="10 11">B11</strain>
    </source>
</reference>
<proteinExistence type="inferred from homology"/>
<keyword evidence="11" id="KW-1185">Reference proteome</keyword>
<dbReference type="SUPFAM" id="SSF55920">
    <property type="entry name" value="Creatinase/aminopeptidase"/>
    <property type="match status" value="1"/>
</dbReference>
<dbReference type="PATRIC" id="fig|1197174.4.peg.17"/>
<evidence type="ECO:0000256" key="3">
    <source>
        <dbReference type="ARBA" id="ARBA00022801"/>
    </source>
</evidence>
<dbReference type="GO" id="GO:0046872">
    <property type="term" value="F:metal ion binding"/>
    <property type="evidence" value="ECO:0007669"/>
    <property type="project" value="UniProtKB-KW"/>
</dbReference>
<dbReference type="NCBIfam" id="NF010133">
    <property type="entry name" value="PRK13607.1"/>
    <property type="match status" value="1"/>
</dbReference>
<comment type="function">
    <text evidence="7">Splits dipeptides with a prolyl residue in the C-terminal position.</text>
</comment>
<evidence type="ECO:0000256" key="2">
    <source>
        <dbReference type="ARBA" id="ARBA00022723"/>
    </source>
</evidence>
<dbReference type="Gene3D" id="3.40.350.10">
    <property type="entry name" value="Creatinase/prolidase N-terminal domain"/>
    <property type="match status" value="1"/>
</dbReference>
<dbReference type="GO" id="GO:0102009">
    <property type="term" value="F:proline dipeptidase activity"/>
    <property type="evidence" value="ECO:0007669"/>
    <property type="project" value="UniProtKB-EC"/>
</dbReference>
<dbReference type="Proteomes" id="UP000012043">
    <property type="component" value="Unassembled WGS sequence"/>
</dbReference>
<protein>
    <recommendedName>
        <fullName evidence="7">Xaa-Pro dipeptidase</fullName>
        <shortName evidence="7">X-Pro dipeptidase</shortName>
        <ecNumber evidence="7">3.4.13.9</ecNumber>
    </recommendedName>
    <alternativeName>
        <fullName evidence="7">Imidodipeptidase</fullName>
    </alternativeName>
    <alternativeName>
        <fullName evidence="7">Proline dipeptidase</fullName>
        <shortName evidence="7">Prolidase</shortName>
    </alternativeName>
</protein>
<evidence type="ECO:0000256" key="5">
    <source>
        <dbReference type="ARBA" id="ARBA00023049"/>
    </source>
</evidence>
<evidence type="ECO:0000313" key="11">
    <source>
        <dbReference type="Proteomes" id="UP000012043"/>
    </source>
</evidence>
<dbReference type="Gene3D" id="3.90.230.10">
    <property type="entry name" value="Creatinase/methionine aminopeptidase superfamily"/>
    <property type="match status" value="1"/>
</dbReference>
<dbReference type="GO" id="GO:0016795">
    <property type="term" value="F:phosphoric triester hydrolase activity"/>
    <property type="evidence" value="ECO:0007669"/>
    <property type="project" value="InterPro"/>
</dbReference>
<dbReference type="EMBL" id="ALAB01000001">
    <property type="protein sequence ID" value="EJI86976.1"/>
    <property type="molecule type" value="Genomic_DNA"/>
</dbReference>
<dbReference type="Pfam" id="PF21216">
    <property type="entry name" value="PepQ_N"/>
    <property type="match status" value="1"/>
</dbReference>
<keyword evidence="2 7" id="KW-0479">Metal-binding</keyword>
<accession>J1QMY7</accession>
<feature type="binding site" evidence="7">
    <location>
        <position position="403"/>
    </location>
    <ligand>
        <name>Mn(2+)</name>
        <dbReference type="ChEBI" id="CHEBI:29035"/>
        <label>1</label>
    </ligand>
</feature>
<keyword evidence="6 7" id="KW-0464">Manganese</keyword>
<evidence type="ECO:0000256" key="7">
    <source>
        <dbReference type="HAMAP-Rule" id="MF_01279"/>
    </source>
</evidence>
<comment type="similarity">
    <text evidence="7">Belongs to the peptidase M24B family. Bacterial-type prolidase subfamily.</text>
</comment>
<sequence length="462" mass="52566">MGAQLNDAIIGFPFTAMHKVFMNPNYPQLYQAHVQELQQRTRNVLARENLDALVIHSGQAKRKFLDDMDYPFQVNPHFKAWLPVVDNPHCWLLVDGVNKPKLIFYRPKDFWHKVPLVPTDFWAEHFDIQLLEKANMVENLLPYDKARLAYVGEYLEVARALGFTEINPEPVLNYLHYHRAYKTEYELACMREANRLAVTGHRAAAAAFYAGGSEFEIQLAYLAAVGQGENEVPYGNIIALNEHAAILHYTVLERLKPEQPKSFLIDAGASCHGYAADITRTYSFNPKDEFAELIKAVNRVHLQVVDAIKPGIKYTELQLLTHRLLAQVLVDFDFVRGSADSVVETGVSRTFFPHGVGHHLGLQVHDVGGFMADERGTHVAAPAEHPFLRCTRLIEPGMVFTIEPGLYFIESLLADLQAMPAAKQLNWQKIDQFRSYGGIRIEDNIIVHRERNENMTRELQLP</sequence>
<dbReference type="InterPro" id="IPR036005">
    <property type="entry name" value="Creatinase/aminopeptidase-like"/>
</dbReference>
<dbReference type="EC" id="3.4.13.9" evidence="7"/>
<keyword evidence="1 7" id="KW-0645">Protease</keyword>
<feature type="binding site" evidence="7">
    <location>
        <position position="358"/>
    </location>
    <ligand>
        <name>Mn(2+)</name>
        <dbReference type="ChEBI" id="CHEBI:29035"/>
        <label>1</label>
    </ligand>
</feature>
<comment type="cofactor">
    <cofactor evidence="7">
        <name>Mn(2+)</name>
        <dbReference type="ChEBI" id="CHEBI:29035"/>
    </cofactor>
    <text evidence="7">Binds 2 manganese ions per subunit.</text>
</comment>
<dbReference type="InterPro" id="IPR022846">
    <property type="entry name" value="X_Pro_dipept"/>
</dbReference>
<feature type="binding site" evidence="7">
    <location>
        <position position="266"/>
    </location>
    <ligand>
        <name>Mn(2+)</name>
        <dbReference type="ChEBI" id="CHEBI:29035"/>
        <label>2</label>
    </ligand>
</feature>
<dbReference type="InterPro" id="IPR029149">
    <property type="entry name" value="Creatin/AminoP/Spt16_N"/>
</dbReference>
<feature type="binding site" evidence="7">
    <location>
        <position position="277"/>
    </location>
    <ligand>
        <name>Mn(2+)</name>
        <dbReference type="ChEBI" id="CHEBI:29035"/>
        <label>1</label>
    </ligand>
</feature>
<dbReference type="Pfam" id="PF00557">
    <property type="entry name" value="Peptidase_M24"/>
    <property type="match status" value="1"/>
</dbReference>
<dbReference type="GO" id="GO:0004177">
    <property type="term" value="F:aminopeptidase activity"/>
    <property type="evidence" value="ECO:0007669"/>
    <property type="project" value="TreeGrafter"/>
</dbReference>
<dbReference type="HAMAP" id="MF_01279">
    <property type="entry name" value="X_Pro_dipeptid"/>
    <property type="match status" value="1"/>
</dbReference>
<dbReference type="InterPro" id="IPR001131">
    <property type="entry name" value="Peptidase_M24B_aminopep-P_CS"/>
</dbReference>
<dbReference type="GO" id="GO:0005829">
    <property type="term" value="C:cytosol"/>
    <property type="evidence" value="ECO:0007669"/>
    <property type="project" value="TreeGrafter"/>
</dbReference>
<keyword evidence="5 7" id="KW-0482">Metalloprotease</keyword>
<organism evidence="10 11">
    <name type="scientific">Alishewanella aestuarii B11</name>
    <dbReference type="NCBI Taxonomy" id="1197174"/>
    <lineage>
        <taxon>Bacteria</taxon>
        <taxon>Pseudomonadati</taxon>
        <taxon>Pseudomonadota</taxon>
        <taxon>Gammaproteobacteria</taxon>
        <taxon>Alteromonadales</taxon>
        <taxon>Alteromonadaceae</taxon>
        <taxon>Alishewanella</taxon>
    </lineage>
</organism>
<evidence type="ECO:0000259" key="8">
    <source>
        <dbReference type="Pfam" id="PF00557"/>
    </source>
</evidence>
<comment type="catalytic activity">
    <reaction evidence="7">
        <text>Xaa-L-Pro dipeptide + H2O = an L-alpha-amino acid + L-proline</text>
        <dbReference type="Rhea" id="RHEA:76407"/>
        <dbReference type="ChEBI" id="CHEBI:15377"/>
        <dbReference type="ChEBI" id="CHEBI:59869"/>
        <dbReference type="ChEBI" id="CHEBI:60039"/>
        <dbReference type="ChEBI" id="CHEBI:195196"/>
        <dbReference type="EC" id="3.4.13.9"/>
    </reaction>
</comment>
<evidence type="ECO:0000256" key="1">
    <source>
        <dbReference type="ARBA" id="ARBA00022670"/>
    </source>
</evidence>
<dbReference type="AlphaFoldDB" id="J1QMY7"/>
<evidence type="ECO:0000313" key="10">
    <source>
        <dbReference type="EMBL" id="EJI86976.1"/>
    </source>
</evidence>
<evidence type="ECO:0000259" key="9">
    <source>
        <dbReference type="Pfam" id="PF21216"/>
    </source>
</evidence>
<keyword evidence="4 7" id="KW-0224">Dipeptidase</keyword>
<dbReference type="InterPro" id="IPR000994">
    <property type="entry name" value="Pept_M24"/>
</dbReference>
<feature type="domain" description="Xaa-Pro dipeptidase N-terminal" evidence="9">
    <location>
        <begin position="28"/>
        <end position="177"/>
    </location>
</feature>
<dbReference type="InterPro" id="IPR052433">
    <property type="entry name" value="X-Pro_dipept-like"/>
</dbReference>
<dbReference type="GO" id="GO:0006508">
    <property type="term" value="P:proteolysis"/>
    <property type="evidence" value="ECO:0007669"/>
    <property type="project" value="UniProtKB-KW"/>
</dbReference>
<evidence type="ECO:0000256" key="6">
    <source>
        <dbReference type="ARBA" id="ARBA00023211"/>
    </source>
</evidence>
<comment type="caution">
    <text evidence="10">The sequence shown here is derived from an EMBL/GenBank/DDBJ whole genome shotgun (WGS) entry which is preliminary data.</text>
</comment>
<evidence type="ECO:0000256" key="4">
    <source>
        <dbReference type="ARBA" id="ARBA00022997"/>
    </source>
</evidence>
<dbReference type="CDD" id="cd01087">
    <property type="entry name" value="Prolidase"/>
    <property type="match status" value="1"/>
</dbReference>
<dbReference type="PROSITE" id="PS00491">
    <property type="entry name" value="PROLINE_PEPTIDASE"/>
    <property type="match status" value="1"/>
</dbReference>
<feature type="binding site" evidence="7">
    <location>
        <position position="442"/>
    </location>
    <ligand>
        <name>Mn(2+)</name>
        <dbReference type="ChEBI" id="CHEBI:29035"/>
        <label>1</label>
    </ligand>
</feature>
<dbReference type="PANTHER" id="PTHR43226:SF8">
    <property type="entry name" value="XAA-PRO DIPEPTIDASE"/>
    <property type="match status" value="1"/>
</dbReference>
<dbReference type="GO" id="GO:0008235">
    <property type="term" value="F:metalloexopeptidase activity"/>
    <property type="evidence" value="ECO:0007669"/>
    <property type="project" value="UniProtKB-UniRule"/>
</dbReference>
<name>J1QMY7_9ALTE</name>
<dbReference type="PANTHER" id="PTHR43226">
    <property type="entry name" value="XAA-PRO AMINOPEPTIDASE 3"/>
    <property type="match status" value="1"/>
</dbReference>
<feature type="binding site" evidence="7">
    <location>
        <position position="277"/>
    </location>
    <ligand>
        <name>Mn(2+)</name>
        <dbReference type="ChEBI" id="CHEBI:29035"/>
        <label>2</label>
    </ligand>
</feature>
<keyword evidence="3 7" id="KW-0378">Hydrolase</keyword>
<dbReference type="InterPro" id="IPR048819">
    <property type="entry name" value="PepQ_N"/>
</dbReference>
<gene>
    <name evidence="7" type="primary">pepQ</name>
    <name evidence="10" type="ORF">AEST_00170</name>
</gene>